<feature type="domain" description="XRCC3/RAD51 homolog 2 helix-hairpin-helix" evidence="7">
    <location>
        <begin position="3"/>
        <end position="57"/>
    </location>
</feature>
<dbReference type="GO" id="GO:0000722">
    <property type="term" value="P:telomere maintenance via recombination"/>
    <property type="evidence" value="ECO:0007669"/>
    <property type="project" value="TreeGrafter"/>
</dbReference>
<dbReference type="PANTHER" id="PTHR46487:SF1">
    <property type="entry name" value="DNA REPAIR PROTEIN XRCC3"/>
    <property type="match status" value="1"/>
</dbReference>
<sequence>MDWGQVELNPKVVHAVKRANVKTFREVLSLSGPDLQRLTKLSHADVHHLQKTVAAAVQTDRAVTALQLYRGECPSRTAPETESGLPCHGLSAEGGIPCRVS</sequence>
<reference evidence="8" key="1">
    <citation type="submission" date="2022-02" db="EMBL/GenBank/DDBJ databases">
        <title>Atlantic sturgeon de novo genome assembly.</title>
        <authorList>
            <person name="Stock M."/>
            <person name="Klopp C."/>
            <person name="Guiguen Y."/>
            <person name="Cabau C."/>
            <person name="Parinello H."/>
            <person name="Santidrian Yebra-Pimentel E."/>
            <person name="Kuhl H."/>
            <person name="Dirks R.P."/>
            <person name="Guessner J."/>
            <person name="Wuertz S."/>
            <person name="Du K."/>
            <person name="Schartl M."/>
        </authorList>
    </citation>
    <scope>NUCLEOTIDE SEQUENCE</scope>
    <source>
        <strain evidence="8">STURGEONOMICS-FGT-2020</strain>
        <tissue evidence="8">Whole blood</tissue>
    </source>
</reference>
<protein>
    <submittedName>
        <fullName evidence="8">DNA repair protein XRCC3</fullName>
    </submittedName>
</protein>
<evidence type="ECO:0000256" key="1">
    <source>
        <dbReference type="ARBA" id="ARBA00004123"/>
    </source>
</evidence>
<dbReference type="AlphaFoldDB" id="A0AAD8FNG2"/>
<evidence type="ECO:0000256" key="6">
    <source>
        <dbReference type="SAM" id="MobiDB-lite"/>
    </source>
</evidence>
<evidence type="ECO:0000259" key="7">
    <source>
        <dbReference type="Pfam" id="PF26169"/>
    </source>
</evidence>
<keyword evidence="4" id="KW-0233">DNA recombination</keyword>
<dbReference type="PANTHER" id="PTHR46487">
    <property type="entry name" value="DNA REPAIR PROTEIN XRCC3"/>
    <property type="match status" value="1"/>
</dbReference>
<evidence type="ECO:0000256" key="3">
    <source>
        <dbReference type="ARBA" id="ARBA00023125"/>
    </source>
</evidence>
<dbReference type="Pfam" id="PF26169">
    <property type="entry name" value="HHH_XRCC3_RpoA"/>
    <property type="match status" value="1"/>
</dbReference>
<comment type="caution">
    <text evidence="8">The sequence shown here is derived from an EMBL/GenBank/DDBJ whole genome shotgun (WGS) entry which is preliminary data.</text>
</comment>
<accession>A0AAD8FNG2</accession>
<dbReference type="GO" id="GO:0000400">
    <property type="term" value="F:four-way junction DNA binding"/>
    <property type="evidence" value="ECO:0007669"/>
    <property type="project" value="TreeGrafter"/>
</dbReference>
<proteinExistence type="predicted"/>
<gene>
    <name evidence="8" type="primary">XRCC3</name>
    <name evidence="8" type="ORF">AOXY_G34039</name>
</gene>
<organism evidence="8 9">
    <name type="scientific">Acipenser oxyrinchus oxyrinchus</name>
    <dbReference type="NCBI Taxonomy" id="40147"/>
    <lineage>
        <taxon>Eukaryota</taxon>
        <taxon>Metazoa</taxon>
        <taxon>Chordata</taxon>
        <taxon>Craniata</taxon>
        <taxon>Vertebrata</taxon>
        <taxon>Euteleostomi</taxon>
        <taxon>Actinopterygii</taxon>
        <taxon>Chondrostei</taxon>
        <taxon>Acipenseriformes</taxon>
        <taxon>Acipenseridae</taxon>
        <taxon>Acipenser</taxon>
    </lineage>
</organism>
<evidence type="ECO:0000256" key="5">
    <source>
        <dbReference type="ARBA" id="ARBA00023242"/>
    </source>
</evidence>
<comment type="subcellular location">
    <subcellularLocation>
        <location evidence="1">Nucleus</location>
    </subcellularLocation>
</comment>
<evidence type="ECO:0000313" key="9">
    <source>
        <dbReference type="Proteomes" id="UP001230051"/>
    </source>
</evidence>
<keyword evidence="5" id="KW-0539">Nucleus</keyword>
<dbReference type="GO" id="GO:0045003">
    <property type="term" value="P:double-strand break repair via synthesis-dependent strand annealing"/>
    <property type="evidence" value="ECO:0007669"/>
    <property type="project" value="TreeGrafter"/>
</dbReference>
<keyword evidence="2" id="KW-0227">DNA damage</keyword>
<name>A0AAD8FNG2_ACIOX</name>
<dbReference type="GO" id="GO:0033065">
    <property type="term" value="C:Rad51C-XRCC3 complex"/>
    <property type="evidence" value="ECO:0007669"/>
    <property type="project" value="TreeGrafter"/>
</dbReference>
<keyword evidence="9" id="KW-1185">Reference proteome</keyword>
<dbReference type="GO" id="GO:0071140">
    <property type="term" value="P:resolution of mitotic recombination intermediates"/>
    <property type="evidence" value="ECO:0007669"/>
    <property type="project" value="TreeGrafter"/>
</dbReference>
<evidence type="ECO:0000256" key="2">
    <source>
        <dbReference type="ARBA" id="ARBA00022763"/>
    </source>
</evidence>
<dbReference type="InterPro" id="IPR058766">
    <property type="entry name" value="HHH_XRCC3_RAD51B"/>
</dbReference>
<evidence type="ECO:0000313" key="8">
    <source>
        <dbReference type="EMBL" id="KAK1150480.1"/>
    </source>
</evidence>
<dbReference type="GO" id="GO:0005657">
    <property type="term" value="C:replication fork"/>
    <property type="evidence" value="ECO:0007669"/>
    <property type="project" value="TreeGrafter"/>
</dbReference>
<dbReference type="Proteomes" id="UP001230051">
    <property type="component" value="Unassembled WGS sequence"/>
</dbReference>
<dbReference type="EMBL" id="JAGXEW010000060">
    <property type="protein sequence ID" value="KAK1150480.1"/>
    <property type="molecule type" value="Genomic_DNA"/>
</dbReference>
<evidence type="ECO:0000256" key="4">
    <source>
        <dbReference type="ARBA" id="ARBA00023172"/>
    </source>
</evidence>
<feature type="region of interest" description="Disordered" evidence="6">
    <location>
        <begin position="75"/>
        <end position="101"/>
    </location>
</feature>
<dbReference type="GO" id="GO:0090656">
    <property type="term" value="P:t-circle formation"/>
    <property type="evidence" value="ECO:0007669"/>
    <property type="project" value="TreeGrafter"/>
</dbReference>
<keyword evidence="3" id="KW-0238">DNA-binding</keyword>